<dbReference type="EMBL" id="JSVC01000034">
    <property type="protein sequence ID" value="KIC92629.1"/>
    <property type="molecule type" value="Genomic_DNA"/>
</dbReference>
<keyword evidence="13" id="KW-1185">Reference proteome</keyword>
<organism evidence="12 13">
    <name type="scientific">Flavihumibacter solisilvae</name>
    <dbReference type="NCBI Taxonomy" id="1349421"/>
    <lineage>
        <taxon>Bacteria</taxon>
        <taxon>Pseudomonadati</taxon>
        <taxon>Bacteroidota</taxon>
        <taxon>Chitinophagia</taxon>
        <taxon>Chitinophagales</taxon>
        <taxon>Chitinophagaceae</taxon>
        <taxon>Flavihumibacter</taxon>
    </lineage>
</organism>
<dbReference type="SUPFAM" id="SSF48452">
    <property type="entry name" value="TPR-like"/>
    <property type="match status" value="1"/>
</dbReference>
<evidence type="ECO:0000256" key="10">
    <source>
        <dbReference type="SAM" id="Phobius"/>
    </source>
</evidence>
<keyword evidence="9" id="KW-0175">Coiled coil</keyword>
<dbReference type="STRING" id="1349421.OI18_21860"/>
<dbReference type="Proteomes" id="UP000031408">
    <property type="component" value="Unassembled WGS sequence"/>
</dbReference>
<feature type="domain" description="Histidine kinase" evidence="11">
    <location>
        <begin position="554"/>
        <end position="746"/>
    </location>
</feature>
<dbReference type="InterPro" id="IPR011990">
    <property type="entry name" value="TPR-like_helical_dom_sf"/>
</dbReference>
<keyword evidence="3" id="KW-0597">Phosphoprotein</keyword>
<dbReference type="Gene3D" id="1.25.40.10">
    <property type="entry name" value="Tetratricopeptide repeat domain"/>
    <property type="match status" value="2"/>
</dbReference>
<dbReference type="SMART" id="SM00028">
    <property type="entry name" value="TPR"/>
    <property type="match status" value="3"/>
</dbReference>
<proteinExistence type="predicted"/>
<feature type="repeat" description="TPR" evidence="8">
    <location>
        <begin position="223"/>
        <end position="256"/>
    </location>
</feature>
<dbReference type="Pfam" id="PF07568">
    <property type="entry name" value="HisKA_2"/>
    <property type="match status" value="1"/>
</dbReference>
<comment type="catalytic activity">
    <reaction evidence="1">
        <text>ATP + protein L-histidine = ADP + protein N-phospho-L-histidine.</text>
        <dbReference type="EC" id="2.7.13.3"/>
    </reaction>
</comment>
<dbReference type="Gene3D" id="3.30.450.20">
    <property type="entry name" value="PAS domain"/>
    <property type="match status" value="1"/>
</dbReference>
<evidence type="ECO:0000256" key="7">
    <source>
        <dbReference type="ARBA" id="ARBA00022840"/>
    </source>
</evidence>
<evidence type="ECO:0000256" key="6">
    <source>
        <dbReference type="ARBA" id="ARBA00022777"/>
    </source>
</evidence>
<keyword evidence="5" id="KW-0547">Nucleotide-binding</keyword>
<dbReference type="GO" id="GO:0004673">
    <property type="term" value="F:protein histidine kinase activity"/>
    <property type="evidence" value="ECO:0007669"/>
    <property type="project" value="UniProtKB-EC"/>
</dbReference>
<dbReference type="InterPro" id="IPR019734">
    <property type="entry name" value="TPR_rpt"/>
</dbReference>
<feature type="coiled-coil region" evidence="9">
    <location>
        <begin position="527"/>
        <end position="554"/>
    </location>
</feature>
<accession>A0A0C1IQ88</accession>
<evidence type="ECO:0000256" key="5">
    <source>
        <dbReference type="ARBA" id="ARBA00022741"/>
    </source>
</evidence>
<keyword evidence="10" id="KW-0472">Membrane</keyword>
<comment type="caution">
    <text evidence="12">The sequence shown here is derived from an EMBL/GenBank/DDBJ whole genome shotgun (WGS) entry which is preliminary data.</text>
</comment>
<keyword evidence="7" id="KW-0067">ATP-binding</keyword>
<protein>
    <recommendedName>
        <fullName evidence="2">histidine kinase</fullName>
        <ecNumber evidence="2">2.7.13.3</ecNumber>
    </recommendedName>
</protein>
<name>A0A0C1IQ88_9BACT</name>
<dbReference type="InterPro" id="IPR005467">
    <property type="entry name" value="His_kinase_dom"/>
</dbReference>
<evidence type="ECO:0000313" key="13">
    <source>
        <dbReference type="Proteomes" id="UP000031408"/>
    </source>
</evidence>
<evidence type="ECO:0000259" key="11">
    <source>
        <dbReference type="PROSITE" id="PS50109"/>
    </source>
</evidence>
<dbReference type="InterPro" id="IPR011495">
    <property type="entry name" value="Sig_transdc_His_kin_sub2_dim/P"/>
</dbReference>
<dbReference type="InterPro" id="IPR003594">
    <property type="entry name" value="HATPase_dom"/>
</dbReference>
<dbReference type="PANTHER" id="PTHR41523:SF8">
    <property type="entry name" value="ETHYLENE RESPONSE SENSOR PROTEIN"/>
    <property type="match status" value="1"/>
</dbReference>
<gene>
    <name evidence="12" type="ORF">OI18_21860</name>
</gene>
<evidence type="ECO:0000256" key="9">
    <source>
        <dbReference type="SAM" id="Coils"/>
    </source>
</evidence>
<dbReference type="Gene3D" id="3.30.565.10">
    <property type="entry name" value="Histidine kinase-like ATPase, C-terminal domain"/>
    <property type="match status" value="1"/>
</dbReference>
<reference evidence="12 13" key="1">
    <citation type="submission" date="2014-11" db="EMBL/GenBank/DDBJ databases">
        <title>Genome sequence of Flavihumibacter solisilvae 3-3.</title>
        <authorList>
            <person name="Zhou G."/>
            <person name="Li M."/>
            <person name="Wang G."/>
        </authorList>
    </citation>
    <scope>NUCLEOTIDE SEQUENCE [LARGE SCALE GENOMIC DNA]</scope>
    <source>
        <strain evidence="12 13">3-3</strain>
    </source>
</reference>
<dbReference type="PANTHER" id="PTHR41523">
    <property type="entry name" value="TWO-COMPONENT SYSTEM SENSOR PROTEIN"/>
    <property type="match status" value="1"/>
</dbReference>
<evidence type="ECO:0000313" key="12">
    <source>
        <dbReference type="EMBL" id="KIC92629.1"/>
    </source>
</evidence>
<dbReference type="AlphaFoldDB" id="A0A0C1IQ88"/>
<dbReference type="InterPro" id="IPR036890">
    <property type="entry name" value="HATPase_C_sf"/>
</dbReference>
<evidence type="ECO:0000256" key="4">
    <source>
        <dbReference type="ARBA" id="ARBA00022679"/>
    </source>
</evidence>
<feature type="transmembrane region" description="Helical" evidence="10">
    <location>
        <begin position="505"/>
        <end position="524"/>
    </location>
</feature>
<dbReference type="PROSITE" id="PS50005">
    <property type="entry name" value="TPR"/>
    <property type="match status" value="1"/>
</dbReference>
<evidence type="ECO:0000256" key="8">
    <source>
        <dbReference type="PROSITE-ProRule" id="PRU00339"/>
    </source>
</evidence>
<dbReference type="SMART" id="SM00387">
    <property type="entry name" value="HATPase_c"/>
    <property type="match status" value="1"/>
</dbReference>
<keyword evidence="10" id="KW-0812">Transmembrane</keyword>
<dbReference type="SUPFAM" id="SSF55874">
    <property type="entry name" value="ATPase domain of HSP90 chaperone/DNA topoisomerase II/histidine kinase"/>
    <property type="match status" value="1"/>
</dbReference>
<sequence>MDDLTWLNEIPASKRSRAEVHRLIDLSKQHINKPGENKADLDKAWELASQAKRLSHYLHYEAGYQETLQAMCMTQVERGNSRAAWQLIEQAQDSTKVEMLLAMQGYYFFGGQLTKSLDSSIICLEKASMIAKSQGYAPLEFNVRSFLAARYIMARNLSEFTEHNSRSFQLQKSVSQKALLDHYVRTAQSFYQVGMYKDALDYALSGLRLSEENTHLKADFGAGSLYNLLGIIYYREKQYDKAVEVHKRAWEIFKAGGDTQRTWLVCESLVIDYVRMVEPAKALQIIERTEKEIGFANVRDEVDYLRILGNYYQRTGQVTLTGQTNDRLVDLVEKNGIVDQHIYNLIGNFYIQSKEFIKARHYLVKAMELPQTPPQFRASIHRTLYTLDSTTGNYLSAIQHLRKGQQLDDSMKSLDKEKQIQDLLVQYESEKKDRDLRLKEQSFTLLARQSELRQKDLDQARLELAYETQAKQQQLQLASMEAKAKDRSILLHRNSLQQAKTTRNLTIAGAVLLLIILLLVVNSYRLKKAASLELNKKNSKLESLVNEKELLLREVHHRVKNNLQMVVSLLELQADDLSSDALVAIQASQNRIYATSLLHQKLYQDDTISSVNMRSYLPELVGYLKQAFNLRNEIEFVTDIDNVDLDVSQAVPIGLIVNETITNSIKYAFRGSYEHARISVSLKIYENETAVLDIVDNGIGLPDCNESRTTGLGLTLVKGLAGDIDGEPSIESVNGTKISIRFKAMSPLSAINNQLKRSNFNHTATQFS</sequence>
<evidence type="ECO:0000256" key="3">
    <source>
        <dbReference type="ARBA" id="ARBA00022553"/>
    </source>
</evidence>
<keyword evidence="8" id="KW-0802">TPR repeat</keyword>
<dbReference type="Pfam" id="PF13181">
    <property type="entry name" value="TPR_8"/>
    <property type="match status" value="1"/>
</dbReference>
<evidence type="ECO:0000256" key="1">
    <source>
        <dbReference type="ARBA" id="ARBA00000085"/>
    </source>
</evidence>
<dbReference type="EC" id="2.7.13.3" evidence="2"/>
<keyword evidence="10" id="KW-1133">Transmembrane helix</keyword>
<dbReference type="PROSITE" id="PS50109">
    <property type="entry name" value="HIS_KIN"/>
    <property type="match status" value="1"/>
</dbReference>
<dbReference type="GO" id="GO:0005524">
    <property type="term" value="F:ATP binding"/>
    <property type="evidence" value="ECO:0007669"/>
    <property type="project" value="UniProtKB-KW"/>
</dbReference>
<dbReference type="Pfam" id="PF02518">
    <property type="entry name" value="HATPase_c"/>
    <property type="match status" value="1"/>
</dbReference>
<keyword evidence="4" id="KW-0808">Transferase</keyword>
<evidence type="ECO:0000256" key="2">
    <source>
        <dbReference type="ARBA" id="ARBA00012438"/>
    </source>
</evidence>
<keyword evidence="6" id="KW-0418">Kinase</keyword>